<evidence type="ECO:0000313" key="2">
    <source>
        <dbReference type="EnsemblPlants" id="AUR62030737-RA:cds"/>
    </source>
</evidence>
<dbReference type="Gene3D" id="3.60.10.10">
    <property type="entry name" value="Endonuclease/exonuclease/phosphatase"/>
    <property type="match status" value="1"/>
</dbReference>
<feature type="region of interest" description="Disordered" evidence="1">
    <location>
        <begin position="1"/>
        <end position="27"/>
    </location>
</feature>
<dbReference type="Proteomes" id="UP000596660">
    <property type="component" value="Unplaced"/>
</dbReference>
<sequence>MIRKQLETQDHVTQDSPRVHHANTDDGSWQFMGGWPVAIPSGDNSLKANPRAGYIAYSSSGAFEFPPTPEDEGDSGSNDISSLVSDSVVPMKRKGNSGSPSQVSSEGSVTSRIGSQILDEGDFNQVEYLSDKLKERFTIPGQLDFIQWRTGLDLVGVPFTGPEYTWTNNKSDSNPIFERLDRAYATSSWFSSYPDTKVLHQPILFLDHAAIILSDSPDSRYEKRPYRVENWCLSALKVRDFVHSAFSLFFPWFSNVLFVS</sequence>
<feature type="compositionally biased region" description="Basic and acidic residues" evidence="1">
    <location>
        <begin position="1"/>
        <end position="13"/>
    </location>
</feature>
<evidence type="ECO:0000256" key="1">
    <source>
        <dbReference type="SAM" id="MobiDB-lite"/>
    </source>
</evidence>
<accession>A0A803MK04</accession>
<feature type="region of interest" description="Disordered" evidence="1">
    <location>
        <begin position="90"/>
        <end position="116"/>
    </location>
</feature>
<keyword evidence="3" id="KW-1185">Reference proteome</keyword>
<organism evidence="2 3">
    <name type="scientific">Chenopodium quinoa</name>
    <name type="common">Quinoa</name>
    <dbReference type="NCBI Taxonomy" id="63459"/>
    <lineage>
        <taxon>Eukaryota</taxon>
        <taxon>Viridiplantae</taxon>
        <taxon>Streptophyta</taxon>
        <taxon>Embryophyta</taxon>
        <taxon>Tracheophyta</taxon>
        <taxon>Spermatophyta</taxon>
        <taxon>Magnoliopsida</taxon>
        <taxon>eudicotyledons</taxon>
        <taxon>Gunneridae</taxon>
        <taxon>Pentapetalae</taxon>
        <taxon>Caryophyllales</taxon>
        <taxon>Chenopodiaceae</taxon>
        <taxon>Chenopodioideae</taxon>
        <taxon>Atripliceae</taxon>
        <taxon>Chenopodium</taxon>
    </lineage>
</organism>
<reference evidence="2" key="1">
    <citation type="journal article" date="2017" name="Nature">
        <title>The genome of Chenopodium quinoa.</title>
        <authorList>
            <person name="Jarvis D.E."/>
            <person name="Ho Y.S."/>
            <person name="Lightfoot D.J."/>
            <person name="Schmoeckel S.M."/>
            <person name="Li B."/>
            <person name="Borm T.J.A."/>
            <person name="Ohyanagi H."/>
            <person name="Mineta K."/>
            <person name="Michell C.T."/>
            <person name="Saber N."/>
            <person name="Kharbatia N.M."/>
            <person name="Rupper R.R."/>
            <person name="Sharp A.R."/>
            <person name="Dally N."/>
            <person name="Boughton B.A."/>
            <person name="Woo Y.H."/>
            <person name="Gao G."/>
            <person name="Schijlen E.G.W.M."/>
            <person name="Guo X."/>
            <person name="Momin A.A."/>
            <person name="Negrao S."/>
            <person name="Al-Babili S."/>
            <person name="Gehring C."/>
            <person name="Roessner U."/>
            <person name="Jung C."/>
            <person name="Murphy K."/>
            <person name="Arold S.T."/>
            <person name="Gojobori T."/>
            <person name="van der Linden C.G."/>
            <person name="van Loo E.N."/>
            <person name="Jellen E.N."/>
            <person name="Maughan P.J."/>
            <person name="Tester M."/>
        </authorList>
    </citation>
    <scope>NUCLEOTIDE SEQUENCE [LARGE SCALE GENOMIC DNA]</scope>
    <source>
        <strain evidence="2">cv. PI 614886</strain>
    </source>
</reference>
<dbReference type="AlphaFoldDB" id="A0A803MK04"/>
<evidence type="ECO:0000313" key="3">
    <source>
        <dbReference type="Proteomes" id="UP000596660"/>
    </source>
</evidence>
<dbReference type="PANTHER" id="PTHR33710">
    <property type="entry name" value="BNAC02G09200D PROTEIN"/>
    <property type="match status" value="1"/>
</dbReference>
<dbReference type="Gramene" id="AUR62030737-RA">
    <property type="protein sequence ID" value="AUR62030737-RA:cds"/>
    <property type="gene ID" value="AUR62030737"/>
</dbReference>
<dbReference type="InterPro" id="IPR036691">
    <property type="entry name" value="Endo/exonu/phosph_ase_sf"/>
</dbReference>
<proteinExistence type="predicted"/>
<dbReference type="SUPFAM" id="SSF56219">
    <property type="entry name" value="DNase I-like"/>
    <property type="match status" value="1"/>
</dbReference>
<name>A0A803MK04_CHEQI</name>
<dbReference type="PANTHER" id="PTHR33710:SF79">
    <property type="entry name" value="OS06G0205337 PROTEIN"/>
    <property type="match status" value="1"/>
</dbReference>
<feature type="compositionally biased region" description="Low complexity" evidence="1">
    <location>
        <begin position="97"/>
        <end position="111"/>
    </location>
</feature>
<reference evidence="2" key="2">
    <citation type="submission" date="2021-03" db="UniProtKB">
        <authorList>
            <consortium name="EnsemblPlants"/>
        </authorList>
    </citation>
    <scope>IDENTIFICATION</scope>
</reference>
<dbReference type="EnsemblPlants" id="AUR62030737-RA">
    <property type="protein sequence ID" value="AUR62030737-RA:cds"/>
    <property type="gene ID" value="AUR62030737"/>
</dbReference>
<protein>
    <submittedName>
        <fullName evidence="2">Uncharacterized protein</fullName>
    </submittedName>
</protein>